<keyword evidence="2" id="KW-0732">Signal</keyword>
<reference evidence="5" key="1">
    <citation type="journal article" date="2017" name="Proc. Natl. Acad. Sci. U.S.A.">
        <title>Simulation of Deepwater Horizon oil plume reveals substrate specialization within a complex community of hydrocarbon-degraders.</title>
        <authorList>
            <person name="Hu P."/>
            <person name="Dubinsky E.A."/>
            <person name="Probst A.J."/>
            <person name="Wang J."/>
            <person name="Sieber C.M.K."/>
            <person name="Tom L.M."/>
            <person name="Gardinali P."/>
            <person name="Banfield J.F."/>
            <person name="Atlas R.M."/>
            <person name="Andersen G.L."/>
        </authorList>
    </citation>
    <scope>NUCLEOTIDE SEQUENCE [LARGE SCALE GENOMIC DNA]</scope>
</reference>
<accession>A0A1Y5FDK2</accession>
<name>A0A1Y5FDK2_9BACT</name>
<evidence type="ECO:0000256" key="2">
    <source>
        <dbReference type="ARBA" id="ARBA00022729"/>
    </source>
</evidence>
<gene>
    <name evidence="4" type="ORF">A9Q84_11480</name>
</gene>
<comment type="caution">
    <text evidence="4">The sequence shown here is derived from an EMBL/GenBank/DDBJ whole genome shotgun (WGS) entry which is preliminary data.</text>
</comment>
<dbReference type="Pfam" id="PF09375">
    <property type="entry name" value="Peptidase_M75"/>
    <property type="match status" value="1"/>
</dbReference>
<evidence type="ECO:0000256" key="1">
    <source>
        <dbReference type="ARBA" id="ARBA00004196"/>
    </source>
</evidence>
<dbReference type="Proteomes" id="UP000196531">
    <property type="component" value="Unassembled WGS sequence"/>
</dbReference>
<evidence type="ECO:0000259" key="3">
    <source>
        <dbReference type="Pfam" id="PF09375"/>
    </source>
</evidence>
<dbReference type="InterPro" id="IPR038352">
    <property type="entry name" value="Imelysin_sf"/>
</dbReference>
<protein>
    <recommendedName>
        <fullName evidence="3">Imelysin-like domain-containing protein</fullName>
    </recommendedName>
</protein>
<dbReference type="EMBL" id="MAAO01000006">
    <property type="protein sequence ID" value="OUR96950.1"/>
    <property type="molecule type" value="Genomic_DNA"/>
</dbReference>
<dbReference type="GO" id="GO:0030313">
    <property type="term" value="C:cell envelope"/>
    <property type="evidence" value="ECO:0007669"/>
    <property type="project" value="UniProtKB-SubCell"/>
</dbReference>
<dbReference type="AlphaFoldDB" id="A0A1Y5FDK2"/>
<dbReference type="InterPro" id="IPR018976">
    <property type="entry name" value="Imelysin-like"/>
</dbReference>
<comment type="subcellular location">
    <subcellularLocation>
        <location evidence="1">Cell envelope</location>
    </subcellularLocation>
</comment>
<evidence type="ECO:0000313" key="4">
    <source>
        <dbReference type="EMBL" id="OUR96950.1"/>
    </source>
</evidence>
<sequence length="429" mass="48477">MKTLNIILLLLLTTSCGDYNSSLPSEKNQAPKIVTGTDPFTADELSNMNSGPFEKQKLLMNLGLNVLYPASLRFYEDALHLHTTVRNLCFSYRQSTDIAAIEAKLKAKWKNAMESYHYLEGMMVGPIADLDYEVRYKLYSFALTKTNTCSIDKEIVKLHGNPAAAFRKSFNRTGLDALEYLIHSPATFTCRRPRGDMNAWGNLPETERKISRCGYLTRTSAYLLQTAKELKATWDPSAQNLTKAIVERSLFGNLDESINTFSDALFYLDGAFKDHKLAIPLGLNSDCGAEKCPKRVEHKETNFSFNSMYYNLLGFKALFNGNDILNSRSLNGFGFDDFLKSSNAAHLELRINQNLDRAITNVSKLQNRNFSKLIKEMDKTTCLQTTSENRLVEICAIHKDIKKITDDLKNDFLVYLALKAPRQAQGDND</sequence>
<feature type="domain" description="Imelysin-like" evidence="3">
    <location>
        <begin position="100"/>
        <end position="385"/>
    </location>
</feature>
<evidence type="ECO:0000313" key="5">
    <source>
        <dbReference type="Proteomes" id="UP000196531"/>
    </source>
</evidence>
<proteinExistence type="predicted"/>
<dbReference type="InterPro" id="IPR034984">
    <property type="entry name" value="Imelysin-like_IPPA"/>
</dbReference>
<organism evidence="4 5">
    <name type="scientific">Halobacteriovorax marinus</name>
    <dbReference type="NCBI Taxonomy" id="97084"/>
    <lineage>
        <taxon>Bacteria</taxon>
        <taxon>Pseudomonadati</taxon>
        <taxon>Bdellovibrionota</taxon>
        <taxon>Bacteriovoracia</taxon>
        <taxon>Bacteriovoracales</taxon>
        <taxon>Halobacteriovoraceae</taxon>
        <taxon>Halobacteriovorax</taxon>
    </lineage>
</organism>
<dbReference type="CDD" id="cd14659">
    <property type="entry name" value="Imelysin-like_IPPA"/>
    <property type="match status" value="1"/>
</dbReference>
<dbReference type="Gene3D" id="1.20.1420.20">
    <property type="entry name" value="M75 peptidase, HXXE motif"/>
    <property type="match status" value="1"/>
</dbReference>
<dbReference type="PROSITE" id="PS51257">
    <property type="entry name" value="PROKAR_LIPOPROTEIN"/>
    <property type="match status" value="1"/>
</dbReference>